<reference evidence="8" key="2">
    <citation type="submission" date="2025-08" db="UniProtKB">
        <authorList>
            <consortium name="Ensembl"/>
        </authorList>
    </citation>
    <scope>IDENTIFICATION</scope>
</reference>
<evidence type="ECO:0000256" key="6">
    <source>
        <dbReference type="SAM" id="MobiDB-lite"/>
    </source>
</evidence>
<evidence type="ECO:0000256" key="7">
    <source>
        <dbReference type="SAM" id="Phobius"/>
    </source>
</evidence>
<evidence type="ECO:0000256" key="3">
    <source>
        <dbReference type="ARBA" id="ARBA00022692"/>
    </source>
</evidence>
<reference evidence="8 9" key="1">
    <citation type="journal article" date="2007" name="Nature">
        <title>Genome of the marsupial Monodelphis domestica reveals innovation in non-coding sequences.</title>
        <authorList>
            <person name="Mikkelsen T.S."/>
            <person name="Wakefield M.J."/>
            <person name="Aken B."/>
            <person name="Amemiya C.T."/>
            <person name="Chang J.L."/>
            <person name="Duke S."/>
            <person name="Garber M."/>
            <person name="Gentles A.J."/>
            <person name="Goodstadt L."/>
            <person name="Heger A."/>
            <person name="Jurka J."/>
            <person name="Kamal M."/>
            <person name="Mauceli E."/>
            <person name="Searle S.M."/>
            <person name="Sharpe T."/>
            <person name="Baker M.L."/>
            <person name="Batzer M.A."/>
            <person name="Benos P.V."/>
            <person name="Belov K."/>
            <person name="Clamp M."/>
            <person name="Cook A."/>
            <person name="Cuff J."/>
            <person name="Das R."/>
            <person name="Davidow L."/>
            <person name="Deakin J.E."/>
            <person name="Fazzari M.J."/>
            <person name="Glass J.L."/>
            <person name="Grabherr M."/>
            <person name="Greally J.M."/>
            <person name="Gu W."/>
            <person name="Hore T.A."/>
            <person name="Huttley G.A."/>
            <person name="Kleber M."/>
            <person name="Jirtle R.L."/>
            <person name="Koina E."/>
            <person name="Lee J.T."/>
            <person name="Mahony S."/>
            <person name="Marra M.A."/>
            <person name="Miller R.D."/>
            <person name="Nicholls R.D."/>
            <person name="Oda M."/>
            <person name="Papenfuss A.T."/>
            <person name="Parra Z.E."/>
            <person name="Pollock D.D."/>
            <person name="Ray D.A."/>
            <person name="Schein J.E."/>
            <person name="Speed T.P."/>
            <person name="Thompson K."/>
            <person name="VandeBerg J.L."/>
            <person name="Wade C.M."/>
            <person name="Walker J.A."/>
            <person name="Waters P.D."/>
            <person name="Webber C."/>
            <person name="Weidman J.R."/>
            <person name="Xie X."/>
            <person name="Zody M.C."/>
            <person name="Baldwin J."/>
            <person name="Abdouelleil A."/>
            <person name="Abdulkadir J."/>
            <person name="Abebe A."/>
            <person name="Abera B."/>
            <person name="Abreu J."/>
            <person name="Acer S.C."/>
            <person name="Aftuck L."/>
            <person name="Alexander A."/>
            <person name="An P."/>
            <person name="Anderson E."/>
            <person name="Anderson S."/>
            <person name="Arachi H."/>
            <person name="Azer M."/>
            <person name="Bachantsang P."/>
            <person name="Barry A."/>
            <person name="Bayul T."/>
            <person name="Berlin A."/>
            <person name="Bessette D."/>
            <person name="Bloom T."/>
            <person name="Bloom T."/>
            <person name="Boguslavskiy L."/>
            <person name="Bonnet C."/>
            <person name="Boukhgalter B."/>
            <person name="Bourzgui I."/>
            <person name="Brown A."/>
            <person name="Cahill P."/>
            <person name="Channer S."/>
            <person name="Cheshatsang Y."/>
            <person name="Chuda L."/>
            <person name="Citroen M."/>
            <person name="Collymore A."/>
            <person name="Cooke P."/>
            <person name="Costello M."/>
            <person name="D'Aco K."/>
            <person name="Daza R."/>
            <person name="De Haan G."/>
            <person name="DeGray S."/>
            <person name="DeMaso C."/>
            <person name="Dhargay N."/>
            <person name="Dooley K."/>
            <person name="Dooley E."/>
            <person name="Doricent M."/>
            <person name="Dorje P."/>
            <person name="Dorjee K."/>
            <person name="Dupes A."/>
            <person name="Elong R."/>
            <person name="Falk J."/>
            <person name="Farina A."/>
            <person name="Faro S."/>
            <person name="Ferguson D."/>
            <person name="Fisher S."/>
            <person name="Foley C.D."/>
            <person name="Franke A."/>
            <person name="Friedrich D."/>
            <person name="Gadbois L."/>
            <person name="Gearin G."/>
            <person name="Gearin C.R."/>
            <person name="Giannoukos G."/>
            <person name="Goode T."/>
            <person name="Graham J."/>
            <person name="Grandbois E."/>
            <person name="Grewal S."/>
            <person name="Gyaltsen K."/>
            <person name="Hafez N."/>
            <person name="Hagos B."/>
            <person name="Hall J."/>
            <person name="Henson C."/>
            <person name="Hollinger A."/>
            <person name="Honan T."/>
            <person name="Huard M.D."/>
            <person name="Hughes L."/>
            <person name="Hurhula B."/>
            <person name="Husby M.E."/>
            <person name="Kamat A."/>
            <person name="Kanga B."/>
            <person name="Kashin S."/>
            <person name="Khazanovich D."/>
            <person name="Kisner P."/>
            <person name="Lance K."/>
            <person name="Lara M."/>
            <person name="Lee W."/>
            <person name="Lennon N."/>
            <person name="Letendre F."/>
            <person name="LeVine R."/>
            <person name="Lipovsky A."/>
            <person name="Liu X."/>
            <person name="Liu J."/>
            <person name="Liu S."/>
            <person name="Lokyitsang T."/>
            <person name="Lokyitsang Y."/>
            <person name="Lubonja R."/>
            <person name="Lui A."/>
            <person name="MacDonald P."/>
            <person name="Magnisalis V."/>
            <person name="Maru K."/>
            <person name="Matthews C."/>
            <person name="McCusker W."/>
            <person name="McDonough S."/>
            <person name="Mehta T."/>
            <person name="Meldrim J."/>
            <person name="Meneus L."/>
            <person name="Mihai O."/>
            <person name="Mihalev A."/>
            <person name="Mihova T."/>
            <person name="Mittelman R."/>
            <person name="Mlenga V."/>
            <person name="Montmayeur A."/>
            <person name="Mulrain L."/>
            <person name="Navidi A."/>
            <person name="Naylor J."/>
            <person name="Negash T."/>
            <person name="Nguyen T."/>
            <person name="Nguyen N."/>
            <person name="Nicol R."/>
            <person name="Norbu C."/>
            <person name="Norbu N."/>
            <person name="Novod N."/>
            <person name="O'Neill B."/>
            <person name="Osman S."/>
            <person name="Markiewicz E."/>
            <person name="Oyono O.L."/>
            <person name="Patti C."/>
            <person name="Phunkhang P."/>
            <person name="Pierre F."/>
            <person name="Priest M."/>
            <person name="Raghuraman S."/>
            <person name="Rege F."/>
            <person name="Reyes R."/>
            <person name="Rise C."/>
            <person name="Rogov P."/>
            <person name="Ross K."/>
            <person name="Ryan E."/>
            <person name="Settipalli S."/>
            <person name="Shea T."/>
            <person name="Sherpa N."/>
            <person name="Shi L."/>
            <person name="Shih D."/>
            <person name="Sparrow T."/>
            <person name="Spaulding J."/>
            <person name="Stalker J."/>
            <person name="Stange-Thomann N."/>
            <person name="Stavropoulos S."/>
            <person name="Stone C."/>
            <person name="Strader C."/>
            <person name="Tesfaye S."/>
            <person name="Thomson T."/>
            <person name="Thoulutsang Y."/>
            <person name="Thoulutsang D."/>
            <person name="Topham K."/>
            <person name="Topping I."/>
            <person name="Tsamla T."/>
            <person name="Vassiliev H."/>
            <person name="Vo A."/>
            <person name="Wangchuk T."/>
            <person name="Wangdi T."/>
            <person name="Weiand M."/>
            <person name="Wilkinson J."/>
            <person name="Wilson A."/>
            <person name="Yadav S."/>
            <person name="Young G."/>
            <person name="Yu Q."/>
            <person name="Zembek L."/>
            <person name="Zhong D."/>
            <person name="Zimmer A."/>
            <person name="Zwirko Z."/>
            <person name="Jaffe D.B."/>
            <person name="Alvarez P."/>
            <person name="Brockman W."/>
            <person name="Butler J."/>
            <person name="Chin C."/>
            <person name="Gnerre S."/>
            <person name="MacCallum I."/>
            <person name="Graves J.A."/>
            <person name="Ponting C.P."/>
            <person name="Breen M."/>
            <person name="Samollow P.B."/>
            <person name="Lander E.S."/>
            <person name="Lindblad-Toh K."/>
        </authorList>
    </citation>
    <scope>NUCLEOTIDE SEQUENCE [LARGE SCALE GENOMIC DNA]</scope>
</reference>
<keyword evidence="3 7" id="KW-0812">Transmembrane</keyword>
<dbReference type="eggNOG" id="ENOG502TM6F">
    <property type="taxonomic scope" value="Eukaryota"/>
</dbReference>
<dbReference type="InterPro" id="IPR030417">
    <property type="entry name" value="MS4A"/>
</dbReference>
<keyword evidence="5 7" id="KW-0472">Membrane</keyword>
<dbReference type="KEGG" id="mdo:103096027"/>
<evidence type="ECO:0000313" key="8">
    <source>
        <dbReference type="Ensembl" id="ENSMODP00000025288.4"/>
    </source>
</evidence>
<dbReference type="InParanoid" id="F7FXN7"/>
<evidence type="ECO:0000256" key="2">
    <source>
        <dbReference type="ARBA" id="ARBA00009565"/>
    </source>
</evidence>
<dbReference type="PANTHER" id="PTHR23320">
    <property type="entry name" value="MEMBRANE-SPANNING 4-DOMAINS SUBFAMILY A MS4A -RELATED"/>
    <property type="match status" value="1"/>
</dbReference>
<dbReference type="AlphaFoldDB" id="F7FXN7"/>
<feature type="transmembrane region" description="Helical" evidence="7">
    <location>
        <begin position="113"/>
        <end position="133"/>
    </location>
</feature>
<name>F7FXN7_MONDO</name>
<evidence type="ECO:0000256" key="4">
    <source>
        <dbReference type="ARBA" id="ARBA00022989"/>
    </source>
</evidence>
<protein>
    <submittedName>
        <fullName evidence="8">High affinity immunoglobulin epsilon receptor subunit beta-like</fullName>
    </submittedName>
</protein>
<dbReference type="GeneID" id="103096027"/>
<feature type="transmembrane region" description="Helical" evidence="7">
    <location>
        <begin position="145"/>
        <end position="167"/>
    </location>
</feature>
<dbReference type="Pfam" id="PF04103">
    <property type="entry name" value="CD20"/>
    <property type="match status" value="1"/>
</dbReference>
<keyword evidence="9" id="KW-1185">Reference proteome</keyword>
<proteinExistence type="inferred from homology"/>
<feature type="compositionally biased region" description="Basic and acidic residues" evidence="6">
    <location>
        <begin position="255"/>
        <end position="275"/>
    </location>
</feature>
<organism evidence="8 9">
    <name type="scientific">Monodelphis domestica</name>
    <name type="common">Gray short-tailed opossum</name>
    <dbReference type="NCBI Taxonomy" id="13616"/>
    <lineage>
        <taxon>Eukaryota</taxon>
        <taxon>Metazoa</taxon>
        <taxon>Chordata</taxon>
        <taxon>Craniata</taxon>
        <taxon>Vertebrata</taxon>
        <taxon>Euteleostomi</taxon>
        <taxon>Mammalia</taxon>
        <taxon>Metatheria</taxon>
        <taxon>Didelphimorphia</taxon>
        <taxon>Didelphidae</taxon>
        <taxon>Monodelphis</taxon>
    </lineage>
</organism>
<sequence length="289" mass="32493">MSSSPEQPQVLPEQSQVSPKQSQVSPKQSQVSPKQSQVDVEDLIEEDIQKEKVKEIKPPPPPRSKLEVFLKKEMEFLGVTQTMIGIICCFFGVTHKFIPNFPQKEGSFSSFQIGYPIWGGLLFTISGYLLIASERKGTKYLVRSSFVMAILSSVVAGFGIMILLLNIEQTSSILHECQNQPVGDFCFAAMFLYETAAMVLFLTILEMLIGSLLPFNEILGKVTEAWFAKHPKAAKETLYEELDIYTPIAEDIELHERKSAPMDPKDISTESRELLDSTLYQSPEEFPKT</sequence>
<dbReference type="InterPro" id="IPR007237">
    <property type="entry name" value="CD20-like"/>
</dbReference>
<feature type="region of interest" description="Disordered" evidence="6">
    <location>
        <begin position="1"/>
        <end position="40"/>
    </location>
</feature>
<dbReference type="Ensembl" id="ENSMODT00000025737.4">
    <property type="protein sequence ID" value="ENSMODP00000025288.4"/>
    <property type="gene ID" value="ENSMODG00000020216.4"/>
</dbReference>
<comment type="similarity">
    <text evidence="2">Belongs to the MS4A family.</text>
</comment>
<accession>F7FXN7</accession>
<dbReference type="GeneTree" id="ENSGT00940000161985"/>
<dbReference type="STRING" id="13616.ENSMODP00000025288"/>
<dbReference type="FunCoup" id="F7FXN7">
    <property type="interactions" value="64"/>
</dbReference>
<evidence type="ECO:0000256" key="5">
    <source>
        <dbReference type="ARBA" id="ARBA00023136"/>
    </source>
</evidence>
<feature type="transmembrane region" description="Helical" evidence="7">
    <location>
        <begin position="187"/>
        <end position="209"/>
    </location>
</feature>
<feature type="region of interest" description="Disordered" evidence="6">
    <location>
        <begin position="255"/>
        <end position="289"/>
    </location>
</feature>
<evidence type="ECO:0000256" key="1">
    <source>
        <dbReference type="ARBA" id="ARBA00004141"/>
    </source>
</evidence>
<dbReference type="Proteomes" id="UP000002280">
    <property type="component" value="Chromosome 5"/>
</dbReference>
<dbReference type="OMA" id="AYIYNCQ"/>
<dbReference type="GO" id="GO:0005886">
    <property type="term" value="C:plasma membrane"/>
    <property type="evidence" value="ECO:0000318"/>
    <property type="project" value="GO_Central"/>
</dbReference>
<dbReference type="OrthoDB" id="10071849at2759"/>
<comment type="subcellular location">
    <subcellularLocation>
        <location evidence="1">Membrane</location>
        <topology evidence="1">Multi-pass membrane protein</topology>
    </subcellularLocation>
</comment>
<keyword evidence="4 7" id="KW-1133">Transmembrane helix</keyword>
<evidence type="ECO:0000313" key="9">
    <source>
        <dbReference type="Proteomes" id="UP000002280"/>
    </source>
</evidence>
<reference evidence="8" key="3">
    <citation type="submission" date="2025-09" db="UniProtKB">
        <authorList>
            <consortium name="Ensembl"/>
        </authorList>
    </citation>
    <scope>IDENTIFICATION</scope>
</reference>
<dbReference type="Bgee" id="ENSMODG00000020216">
    <property type="expression patterns" value="Expressed in lung and 20 other cell types or tissues"/>
</dbReference>
<feature type="compositionally biased region" description="Low complexity" evidence="6">
    <location>
        <begin position="14"/>
        <end position="38"/>
    </location>
</feature>
<dbReference type="HOGENOM" id="CLU_093202_0_0_1"/>
<feature type="transmembrane region" description="Helical" evidence="7">
    <location>
        <begin position="74"/>
        <end position="93"/>
    </location>
</feature>
<dbReference type="PANTHER" id="PTHR23320:SF128">
    <property type="entry name" value="MEMBRANE-SPANNING 4-DOMAINS SUBFAMILY A MEMBER 4A"/>
    <property type="match status" value="1"/>
</dbReference>